<proteinExistence type="predicted"/>
<dbReference type="KEGG" id="cbat:M666_14855"/>
<dbReference type="GeneID" id="78062013"/>
<dbReference type="Proteomes" id="UP000030786">
    <property type="component" value="Chromosome"/>
</dbReference>
<evidence type="ECO:0000313" key="2">
    <source>
        <dbReference type="Proteomes" id="UP000030786"/>
    </source>
</evidence>
<gene>
    <name evidence="1" type="ORF">M666_14855</name>
</gene>
<accession>A0AAU8RQ46</accession>
<evidence type="ECO:0000313" key="1">
    <source>
        <dbReference type="EMBL" id="AIZ42738.1"/>
    </source>
</evidence>
<dbReference type="EMBL" id="CP009976">
    <property type="protein sequence ID" value="AIZ42738.1"/>
    <property type="molecule type" value="Genomic_DNA"/>
</dbReference>
<organism evidence="1 2">
    <name type="scientific">Cellulophaga baltica 18</name>
    <dbReference type="NCBI Taxonomy" id="1348584"/>
    <lineage>
        <taxon>Bacteria</taxon>
        <taxon>Pseudomonadati</taxon>
        <taxon>Bacteroidota</taxon>
        <taxon>Flavobacteriia</taxon>
        <taxon>Flavobacteriales</taxon>
        <taxon>Flavobacteriaceae</taxon>
        <taxon>Cellulophaga</taxon>
    </lineage>
</organism>
<evidence type="ECO:0008006" key="3">
    <source>
        <dbReference type="Google" id="ProtNLM"/>
    </source>
</evidence>
<sequence>MKFRSYYIIIFILLHIGCTEIIEVETEDFESILVINANITDVKGQQSVTLNRTYEAGFQNIRESEAKVIILDDLDNSIQFLEDSPGIYLSREPFNVIKGRSYQLNVTTKDGQRYFSEYVEPIANSVIEDLRAEFSVDDLGNEGVAIKVDGYDSENKAKYFRFEYEETYLIKSLITSFVTLNILSENPPIVEIVPKDEQNVICYNTLNSNEILTISTAQGVESRIDNFQVKFIPKEDFSIRNRYSILVHQYVQSREANNFYNTLKDFASSDNLFSQTQPGFIKGNIRSENSTEKVIGFFEVSTVSSKRIFFNYEDMIPSGARANYPFDCSPLNFTSNDIGDMIDLLKTNNYVFTSFNYIGSVYSIVNRPCIDCSVLGSKEKPEFWID</sequence>
<dbReference type="InterPro" id="IPR025345">
    <property type="entry name" value="DUF4249"/>
</dbReference>
<dbReference type="Pfam" id="PF14054">
    <property type="entry name" value="DUF4249"/>
    <property type="match status" value="1"/>
</dbReference>
<reference evidence="1 2" key="1">
    <citation type="journal article" date="2014" name="Environ. Microbiol.">
        <title>Contrasting genomic patterns and infection strategies of two co-existing Bacteroidetes podovirus genera.</title>
        <authorList>
            <person name="Holmfeldt K."/>
            <person name="Howard-Varona C."/>
            <person name="Solonenko N."/>
            <person name="Sullivan M.B."/>
        </authorList>
    </citation>
    <scope>NUCLEOTIDE SEQUENCE [LARGE SCALE GENOMIC DNA]</scope>
    <source>
        <strain evidence="1 2">18</strain>
    </source>
</reference>
<name>A0AAU8RQ46_9FLAO</name>
<protein>
    <recommendedName>
        <fullName evidence="3">DUF4249 domain-containing protein</fullName>
    </recommendedName>
</protein>
<dbReference type="RefSeq" id="WP_029446496.1">
    <property type="nucleotide sequence ID" value="NZ_CP009976.1"/>
</dbReference>
<dbReference type="AlphaFoldDB" id="A0AAU8RQ46"/>